<feature type="domain" description="Tyr recombinase" evidence="2">
    <location>
        <begin position="24"/>
        <end position="208"/>
    </location>
</feature>
<dbReference type="InterPro" id="IPR011010">
    <property type="entry name" value="DNA_brk_join_enz"/>
</dbReference>
<evidence type="ECO:0000313" key="4">
    <source>
        <dbReference type="Proteomes" id="UP000184074"/>
    </source>
</evidence>
<dbReference type="Gene3D" id="1.10.443.10">
    <property type="entry name" value="Intergrase catalytic core"/>
    <property type="match status" value="1"/>
</dbReference>
<evidence type="ECO:0000313" key="3">
    <source>
        <dbReference type="EMBL" id="SHH13282.1"/>
    </source>
</evidence>
<dbReference type="GO" id="GO:0015074">
    <property type="term" value="P:DNA integration"/>
    <property type="evidence" value="ECO:0007669"/>
    <property type="project" value="InterPro"/>
</dbReference>
<dbReference type="GO" id="GO:0006310">
    <property type="term" value="P:DNA recombination"/>
    <property type="evidence" value="ECO:0007669"/>
    <property type="project" value="UniProtKB-KW"/>
</dbReference>
<evidence type="ECO:0000256" key="1">
    <source>
        <dbReference type="ARBA" id="ARBA00023172"/>
    </source>
</evidence>
<gene>
    <name evidence="3" type="ORF">SAMN05444003_2111</name>
</gene>
<keyword evidence="1" id="KW-0233">DNA recombination</keyword>
<dbReference type="SUPFAM" id="SSF56349">
    <property type="entry name" value="DNA breaking-rejoining enzymes"/>
    <property type="match status" value="1"/>
</dbReference>
<keyword evidence="4" id="KW-1185">Reference proteome</keyword>
<protein>
    <submittedName>
        <fullName evidence="3">Phage integrase family protein</fullName>
    </submittedName>
</protein>
<reference evidence="3 4" key="1">
    <citation type="submission" date="2016-11" db="EMBL/GenBank/DDBJ databases">
        <authorList>
            <person name="Jaros S."/>
            <person name="Januszkiewicz K."/>
            <person name="Wedrychowicz H."/>
        </authorList>
    </citation>
    <scope>NUCLEOTIDE SEQUENCE [LARGE SCALE GENOMIC DNA]</scope>
    <source>
        <strain evidence="3 4">DSM 28715</strain>
    </source>
</reference>
<sequence length="228" mass="26174">METTLNLPAIRALRPAWNKGRIVGQKRPLNPKYVWAIRVRLELAENHRDLALFNMAIDSKLRGCDLVKMKVVDVMASGQIKERASVLQSKNKKPVRFKISEGTRASVEKWMEDELMVGSEYLWPGRFHERLHISTRQYARIVRDWVMSIGLEASAYGTHSVRRTKVTQIYKKTGNLRAVQLLLGHTKMDSAVRYLGVELEDALADPPPLKWSAPIVRKRRIRYGNQAS</sequence>
<proteinExistence type="predicted"/>
<dbReference type="Pfam" id="PF00589">
    <property type="entry name" value="Phage_integrase"/>
    <property type="match status" value="1"/>
</dbReference>
<dbReference type="EMBL" id="FQXB01000003">
    <property type="protein sequence ID" value="SHH13282.1"/>
    <property type="molecule type" value="Genomic_DNA"/>
</dbReference>
<evidence type="ECO:0000259" key="2">
    <source>
        <dbReference type="PROSITE" id="PS51898"/>
    </source>
</evidence>
<dbReference type="PROSITE" id="PS51898">
    <property type="entry name" value="TYR_RECOMBINASE"/>
    <property type="match status" value="1"/>
</dbReference>
<dbReference type="InterPro" id="IPR013762">
    <property type="entry name" value="Integrase-like_cat_sf"/>
</dbReference>
<dbReference type="GO" id="GO:0003677">
    <property type="term" value="F:DNA binding"/>
    <property type="evidence" value="ECO:0007669"/>
    <property type="project" value="InterPro"/>
</dbReference>
<accession>A0A1M5QGT5</accession>
<dbReference type="InterPro" id="IPR002104">
    <property type="entry name" value="Integrase_catalytic"/>
</dbReference>
<dbReference type="RefSeq" id="WP_242649046.1">
    <property type="nucleotide sequence ID" value="NZ_FQXB01000003.1"/>
</dbReference>
<dbReference type="AlphaFoldDB" id="A0A1M5QGT5"/>
<dbReference type="STRING" id="1508389.SAMN05444003_2111"/>
<name>A0A1M5QGT5_9RHOB</name>
<dbReference type="Proteomes" id="UP000184074">
    <property type="component" value="Unassembled WGS sequence"/>
</dbReference>
<organism evidence="3 4">
    <name type="scientific">Cognatiyoonia sediminum</name>
    <dbReference type="NCBI Taxonomy" id="1508389"/>
    <lineage>
        <taxon>Bacteria</taxon>
        <taxon>Pseudomonadati</taxon>
        <taxon>Pseudomonadota</taxon>
        <taxon>Alphaproteobacteria</taxon>
        <taxon>Rhodobacterales</taxon>
        <taxon>Paracoccaceae</taxon>
        <taxon>Cognatiyoonia</taxon>
    </lineage>
</organism>